<organism evidence="2">
    <name type="scientific">uncultured Caudovirales phage</name>
    <dbReference type="NCBI Taxonomy" id="2100421"/>
    <lineage>
        <taxon>Viruses</taxon>
        <taxon>Duplodnaviria</taxon>
        <taxon>Heunggongvirae</taxon>
        <taxon>Uroviricota</taxon>
        <taxon>Caudoviricetes</taxon>
        <taxon>Peduoviridae</taxon>
        <taxon>Maltschvirus</taxon>
        <taxon>Maltschvirus maltsch</taxon>
    </lineage>
</organism>
<feature type="transmembrane region" description="Helical" evidence="1">
    <location>
        <begin position="6"/>
        <end position="28"/>
    </location>
</feature>
<proteinExistence type="predicted"/>
<keyword evidence="1" id="KW-0472">Membrane</keyword>
<sequence length="136" mass="14600">MTPSPRLLWTAFIAIVCIIAALAVIGFLSDPFGFKARKIERLEREAETAQSDAYARTLESQGQAEQITRIESAGRLTIDLNAITAEAVSNARNATDANEPLSNDRAARLAAHDRSLCDLRRLPGCPAPVDPAPAGD</sequence>
<name>A0A6J5NBY1_9CAUD</name>
<keyword evidence="1" id="KW-1133">Transmembrane helix</keyword>
<reference evidence="2" key="1">
    <citation type="submission" date="2020-04" db="EMBL/GenBank/DDBJ databases">
        <authorList>
            <person name="Chiriac C."/>
            <person name="Salcher M."/>
            <person name="Ghai R."/>
            <person name="Kavagutti S V."/>
        </authorList>
    </citation>
    <scope>NUCLEOTIDE SEQUENCE</scope>
</reference>
<keyword evidence="1" id="KW-0812">Transmembrane</keyword>
<evidence type="ECO:0000313" key="2">
    <source>
        <dbReference type="EMBL" id="CAB4157210.1"/>
    </source>
</evidence>
<protein>
    <submittedName>
        <fullName evidence="2">Uncharacterized protein</fullName>
    </submittedName>
</protein>
<dbReference type="EMBL" id="LR796660">
    <property type="protein sequence ID" value="CAB4157210.1"/>
    <property type="molecule type" value="Genomic_DNA"/>
</dbReference>
<gene>
    <name evidence="2" type="ORF">UFOVP679_8</name>
</gene>
<accession>A0A6J5NBY1</accession>
<evidence type="ECO:0000256" key="1">
    <source>
        <dbReference type="SAM" id="Phobius"/>
    </source>
</evidence>